<feature type="transmembrane region" description="Helical" evidence="1">
    <location>
        <begin position="154"/>
        <end position="171"/>
    </location>
</feature>
<reference evidence="2 3" key="1">
    <citation type="journal article" date="2015" name="Nature">
        <title>rRNA introns, odd ribosomes, and small enigmatic genomes across a large radiation of phyla.</title>
        <authorList>
            <person name="Brown C.T."/>
            <person name="Hug L.A."/>
            <person name="Thomas B.C."/>
            <person name="Sharon I."/>
            <person name="Castelle C.J."/>
            <person name="Singh A."/>
            <person name="Wilkins M.J."/>
            <person name="Williams K.H."/>
            <person name="Banfield J.F."/>
        </authorList>
    </citation>
    <scope>NUCLEOTIDE SEQUENCE [LARGE SCALE GENOMIC DNA]</scope>
</reference>
<feature type="transmembrane region" description="Helical" evidence="1">
    <location>
        <begin position="347"/>
        <end position="367"/>
    </location>
</feature>
<name>A0A0G0I1K9_9BACT</name>
<sequence length="528" mass="60302">MAKSILDKILHDDEEVDSVNVISEKEREDSILYKGVEKYLPVIIFFAAFAVRVIVLILTDPNSPGWYDDTFHHWQIGYLTKEIGLHQGFLRLWDLKGMEYFWGLLHPLVLVVLFAITGSVSIVIPRLLSAFCGSLVIALLFLLVRKYFNTKSAIMASVFAILMPVSIYSDIAGLQEPLALSLLLLAIYILHKKPFFSGVLLALSGMVRAEYWLFALALFMASLFSRLKNEKKAVFAVGYIIPVIFYMKYLASHAGNAIYPIYWNFLASVKGEWFADVTLSPFVQNVQLLSKLVFIAGVIICLIIFYKKPKYYLLFLLGFGNILFLAFMFGFGAYLKGYVPRFWVDRLFAWPYTFLGILLSVLPFYYLPKKINSKFISTFLGVLIIGLVLGLTQLVWPFMLKLAAESKVRLAWEEKLGSKVGEHYQGGSVLIPEDRPQLTYFLAKENGVRGRNIVGQMFDPFYYIEGDAFLNWGENSKVVIDWIKTNDIRLLVVYPSRQRYTNLVEAEPQLFNLLETMEGVNIYEISSE</sequence>
<keyword evidence="1" id="KW-0472">Membrane</keyword>
<feature type="transmembrane region" description="Helical" evidence="1">
    <location>
        <begin position="39"/>
        <end position="58"/>
    </location>
</feature>
<organism evidence="2 3">
    <name type="scientific">Candidatus Woesebacteria bacterium GW2011_GWA1_37_8</name>
    <dbReference type="NCBI Taxonomy" id="1618546"/>
    <lineage>
        <taxon>Bacteria</taxon>
        <taxon>Candidatus Woeseibacteriota</taxon>
    </lineage>
</organism>
<feature type="transmembrane region" description="Helical" evidence="1">
    <location>
        <begin position="209"/>
        <end position="227"/>
    </location>
</feature>
<protein>
    <submittedName>
        <fullName evidence="2">Uncharacterized protein</fullName>
    </submittedName>
</protein>
<feature type="transmembrane region" description="Helical" evidence="1">
    <location>
        <begin position="100"/>
        <end position="120"/>
    </location>
</feature>
<evidence type="ECO:0000313" key="3">
    <source>
        <dbReference type="Proteomes" id="UP000034603"/>
    </source>
</evidence>
<feature type="transmembrane region" description="Helical" evidence="1">
    <location>
        <begin position="313"/>
        <end position="335"/>
    </location>
</feature>
<gene>
    <name evidence="2" type="ORF">US62_C0021G0006</name>
</gene>
<keyword evidence="1" id="KW-1133">Transmembrane helix</keyword>
<feature type="transmembrane region" description="Helical" evidence="1">
    <location>
        <begin position="127"/>
        <end position="148"/>
    </location>
</feature>
<comment type="caution">
    <text evidence="2">The sequence shown here is derived from an EMBL/GenBank/DDBJ whole genome shotgun (WGS) entry which is preliminary data.</text>
</comment>
<dbReference type="AlphaFoldDB" id="A0A0G0I1K9"/>
<evidence type="ECO:0000256" key="1">
    <source>
        <dbReference type="SAM" id="Phobius"/>
    </source>
</evidence>
<feature type="transmembrane region" description="Helical" evidence="1">
    <location>
        <begin position="234"/>
        <end position="251"/>
    </location>
</feature>
<proteinExistence type="predicted"/>
<feature type="transmembrane region" description="Helical" evidence="1">
    <location>
        <begin position="288"/>
        <end position="306"/>
    </location>
</feature>
<accession>A0A0G0I1K9</accession>
<evidence type="ECO:0000313" key="2">
    <source>
        <dbReference type="EMBL" id="KKQ44815.1"/>
    </source>
</evidence>
<feature type="transmembrane region" description="Helical" evidence="1">
    <location>
        <begin position="379"/>
        <end position="399"/>
    </location>
</feature>
<dbReference type="EMBL" id="LBTR01000021">
    <property type="protein sequence ID" value="KKQ44815.1"/>
    <property type="molecule type" value="Genomic_DNA"/>
</dbReference>
<keyword evidence="1" id="KW-0812">Transmembrane</keyword>
<dbReference type="Proteomes" id="UP000034603">
    <property type="component" value="Unassembled WGS sequence"/>
</dbReference>